<dbReference type="WBParaSite" id="nRc.2.0.1.t47498-RA">
    <property type="protein sequence ID" value="nRc.2.0.1.t47498-RA"/>
    <property type="gene ID" value="nRc.2.0.1.g47498"/>
</dbReference>
<reference evidence="2" key="1">
    <citation type="submission" date="2022-11" db="UniProtKB">
        <authorList>
            <consortium name="WormBaseParasite"/>
        </authorList>
    </citation>
    <scope>IDENTIFICATION</scope>
</reference>
<evidence type="ECO:0000313" key="2">
    <source>
        <dbReference type="WBParaSite" id="nRc.2.0.1.t47498-RA"/>
    </source>
</evidence>
<name>A0A915LAV7_ROMCU</name>
<protein>
    <submittedName>
        <fullName evidence="2">Uncharacterized protein</fullName>
    </submittedName>
</protein>
<sequence>MSKVPAKLVIMLPNAAEQMAQPPSVATPMVQDKLDLIVVQMEKMMVILGQMQNQIVAQQQKIRDLEMDNFPVSTSNLPSSSHALGPLPTEQGVYGLRHPPHTLSTNNPTNVDVSNNVFQLTRKEMLQISNQIQQGIANFTLRMGIKP</sequence>
<organism evidence="1 2">
    <name type="scientific">Romanomermis culicivorax</name>
    <name type="common">Nematode worm</name>
    <dbReference type="NCBI Taxonomy" id="13658"/>
    <lineage>
        <taxon>Eukaryota</taxon>
        <taxon>Metazoa</taxon>
        <taxon>Ecdysozoa</taxon>
        <taxon>Nematoda</taxon>
        <taxon>Enoplea</taxon>
        <taxon>Dorylaimia</taxon>
        <taxon>Mermithida</taxon>
        <taxon>Mermithoidea</taxon>
        <taxon>Mermithidae</taxon>
        <taxon>Romanomermis</taxon>
    </lineage>
</organism>
<proteinExistence type="predicted"/>
<accession>A0A915LAV7</accession>
<dbReference type="AlphaFoldDB" id="A0A915LAV7"/>
<dbReference type="Proteomes" id="UP000887565">
    <property type="component" value="Unplaced"/>
</dbReference>
<evidence type="ECO:0000313" key="1">
    <source>
        <dbReference type="Proteomes" id="UP000887565"/>
    </source>
</evidence>
<keyword evidence="1" id="KW-1185">Reference proteome</keyword>